<sequence length="92" mass="9700">MSTILCVLAGARLLLGAGPVLIELTLQLVSEVGGPDNCESIESLDIADNTNNNGGVREENGEKSVLVMLLRGFILYRFHGGVLLGRVDMAGC</sequence>
<name>A0A4Q9PLC9_9APHY</name>
<keyword evidence="1" id="KW-0732">Signal</keyword>
<accession>A0A4Q9PLC9</accession>
<evidence type="ECO:0000313" key="2">
    <source>
        <dbReference type="EMBL" id="TBU54999.1"/>
    </source>
</evidence>
<feature type="chain" id="PRO_5020894498" description="Secreted protein" evidence="1">
    <location>
        <begin position="17"/>
        <end position="92"/>
    </location>
</feature>
<keyword evidence="3" id="KW-1185">Reference proteome</keyword>
<proteinExistence type="predicted"/>
<protein>
    <recommendedName>
        <fullName evidence="4">Secreted protein</fullName>
    </recommendedName>
</protein>
<feature type="signal peptide" evidence="1">
    <location>
        <begin position="1"/>
        <end position="16"/>
    </location>
</feature>
<evidence type="ECO:0008006" key="4">
    <source>
        <dbReference type="Google" id="ProtNLM"/>
    </source>
</evidence>
<gene>
    <name evidence="2" type="ORF">BD310DRAFT_934622</name>
</gene>
<evidence type="ECO:0000313" key="3">
    <source>
        <dbReference type="Proteomes" id="UP000292082"/>
    </source>
</evidence>
<reference evidence="2 3" key="1">
    <citation type="submission" date="2019-01" db="EMBL/GenBank/DDBJ databases">
        <title>Draft genome sequences of three monokaryotic isolates of the white-rot basidiomycete fungus Dichomitus squalens.</title>
        <authorList>
            <consortium name="DOE Joint Genome Institute"/>
            <person name="Lopez S.C."/>
            <person name="Andreopoulos B."/>
            <person name="Pangilinan J."/>
            <person name="Lipzen A."/>
            <person name="Riley R."/>
            <person name="Ahrendt S."/>
            <person name="Ng V."/>
            <person name="Barry K."/>
            <person name="Daum C."/>
            <person name="Grigoriev I.V."/>
            <person name="Hilden K.S."/>
            <person name="Makela M.R."/>
            <person name="de Vries R.P."/>
        </authorList>
    </citation>
    <scope>NUCLEOTIDE SEQUENCE [LARGE SCALE GENOMIC DNA]</scope>
    <source>
        <strain evidence="2 3">CBS 464.89</strain>
    </source>
</reference>
<dbReference type="Proteomes" id="UP000292082">
    <property type="component" value="Unassembled WGS sequence"/>
</dbReference>
<dbReference type="AlphaFoldDB" id="A0A4Q9PLC9"/>
<organism evidence="2 3">
    <name type="scientific">Dichomitus squalens</name>
    <dbReference type="NCBI Taxonomy" id="114155"/>
    <lineage>
        <taxon>Eukaryota</taxon>
        <taxon>Fungi</taxon>
        <taxon>Dikarya</taxon>
        <taxon>Basidiomycota</taxon>
        <taxon>Agaricomycotina</taxon>
        <taxon>Agaricomycetes</taxon>
        <taxon>Polyporales</taxon>
        <taxon>Polyporaceae</taxon>
        <taxon>Dichomitus</taxon>
    </lineage>
</organism>
<evidence type="ECO:0000256" key="1">
    <source>
        <dbReference type="SAM" id="SignalP"/>
    </source>
</evidence>
<dbReference type="EMBL" id="ML145177">
    <property type="protein sequence ID" value="TBU54999.1"/>
    <property type="molecule type" value="Genomic_DNA"/>
</dbReference>